<dbReference type="OrthoDB" id="410044at2759"/>
<comment type="caution">
    <text evidence="5">The sequence shown here is derived from an EMBL/GenBank/DDBJ whole genome shotgun (WGS) entry which is preliminary data.</text>
</comment>
<organism evidence="5 6">
    <name type="scientific">Arabis nemorensis</name>
    <dbReference type="NCBI Taxonomy" id="586526"/>
    <lineage>
        <taxon>Eukaryota</taxon>
        <taxon>Viridiplantae</taxon>
        <taxon>Streptophyta</taxon>
        <taxon>Embryophyta</taxon>
        <taxon>Tracheophyta</taxon>
        <taxon>Spermatophyta</taxon>
        <taxon>Magnoliopsida</taxon>
        <taxon>eudicotyledons</taxon>
        <taxon>Gunneridae</taxon>
        <taxon>Pentapetalae</taxon>
        <taxon>rosids</taxon>
        <taxon>malvids</taxon>
        <taxon>Brassicales</taxon>
        <taxon>Brassicaceae</taxon>
        <taxon>Arabideae</taxon>
        <taxon>Arabis</taxon>
    </lineage>
</organism>
<evidence type="ECO:0000256" key="3">
    <source>
        <dbReference type="PROSITE-ProRule" id="PRU00176"/>
    </source>
</evidence>
<keyword evidence="2 3" id="KW-0694">RNA-binding</keyword>
<name>A0A565C092_9BRAS</name>
<dbReference type="SMART" id="SM00360">
    <property type="entry name" value="RRM"/>
    <property type="match status" value="2"/>
</dbReference>
<dbReference type="AlphaFoldDB" id="A0A565C092"/>
<protein>
    <recommendedName>
        <fullName evidence="4">RRM domain-containing protein</fullName>
    </recommendedName>
</protein>
<evidence type="ECO:0000313" key="5">
    <source>
        <dbReference type="EMBL" id="VVB07082.1"/>
    </source>
</evidence>
<reference evidence="5" key="1">
    <citation type="submission" date="2019-07" db="EMBL/GenBank/DDBJ databases">
        <authorList>
            <person name="Dittberner H."/>
        </authorList>
    </citation>
    <scope>NUCLEOTIDE SEQUENCE [LARGE SCALE GENOMIC DNA]</scope>
</reference>
<dbReference type="SUPFAM" id="SSF54928">
    <property type="entry name" value="RNA-binding domain, RBD"/>
    <property type="match status" value="1"/>
</dbReference>
<dbReference type="PROSITE" id="PS50102">
    <property type="entry name" value="RRM"/>
    <property type="match status" value="2"/>
</dbReference>
<sequence>MAEGKEENREKNEEEESVKLFVGQIPKHMSESQLLTLFQEFAIVDEASSLLQVKYADGELERLEHKLFVGMLPKNVSEAEVLSLFSKYGAIKDLQILRGAQQTSKGCAFLKYETKEQAVSAMEAINGKHKMEGCTVPLVVKWADTERERHTRRLQKAQSHIARLANTDPTNPSLFGALPISYVPPYNGYGYHQAPGTYGYMLPPIQNQAAFPNMIAQPNQGNNNLSPDSVPPRLARRNFPLPPANYVGSGYPAVRGLPYPLAYPRGIMSPRPLNNSHGSISPGIANSSGSTPIGIGLNSVVQTEGPEGANLFIYNIPREFGDQELANAFQPFGMVLSAKVFVDKATGVSKCFAAQNGINMMNGRHLGGKKLKVQLKRDNNNGQQSSKPSLNS</sequence>
<dbReference type="FunFam" id="3.30.70.330:FF:000216">
    <property type="entry name" value="RNA-binding protein BRN1 isoform X1"/>
    <property type="match status" value="1"/>
</dbReference>
<evidence type="ECO:0000259" key="4">
    <source>
        <dbReference type="PROSITE" id="PS50102"/>
    </source>
</evidence>
<accession>A0A565C092</accession>
<evidence type="ECO:0000313" key="6">
    <source>
        <dbReference type="Proteomes" id="UP000489600"/>
    </source>
</evidence>
<evidence type="ECO:0000256" key="2">
    <source>
        <dbReference type="ARBA" id="ARBA00022884"/>
    </source>
</evidence>
<dbReference type="PANTHER" id="PTHR24012">
    <property type="entry name" value="RNA BINDING PROTEIN"/>
    <property type="match status" value="1"/>
</dbReference>
<dbReference type="Pfam" id="PF00076">
    <property type="entry name" value="RRM_1"/>
    <property type="match status" value="2"/>
</dbReference>
<dbReference type="InterPro" id="IPR000504">
    <property type="entry name" value="RRM_dom"/>
</dbReference>
<gene>
    <name evidence="5" type="ORF">ANE_LOCUS17526</name>
</gene>
<keyword evidence="1" id="KW-0677">Repeat</keyword>
<feature type="domain" description="RRM" evidence="4">
    <location>
        <begin position="309"/>
        <end position="378"/>
    </location>
</feature>
<feature type="domain" description="RRM" evidence="4">
    <location>
        <begin position="65"/>
        <end position="145"/>
    </location>
</feature>
<dbReference type="InterPro" id="IPR012677">
    <property type="entry name" value="Nucleotide-bd_a/b_plait_sf"/>
</dbReference>
<keyword evidence="6" id="KW-1185">Reference proteome</keyword>
<proteinExistence type="predicted"/>
<evidence type="ECO:0000256" key="1">
    <source>
        <dbReference type="ARBA" id="ARBA00022737"/>
    </source>
</evidence>
<dbReference type="Proteomes" id="UP000489600">
    <property type="component" value="Unassembled WGS sequence"/>
</dbReference>
<dbReference type="GO" id="GO:0003723">
    <property type="term" value="F:RNA binding"/>
    <property type="evidence" value="ECO:0007669"/>
    <property type="project" value="UniProtKB-UniRule"/>
</dbReference>
<dbReference type="CDD" id="cd12361">
    <property type="entry name" value="RRM1_2_CELF1-6_like"/>
    <property type="match status" value="1"/>
</dbReference>
<dbReference type="InterPro" id="IPR035979">
    <property type="entry name" value="RBD_domain_sf"/>
</dbReference>
<dbReference type="CDD" id="cd12362">
    <property type="entry name" value="RRM3_CELF1-6"/>
    <property type="match status" value="1"/>
</dbReference>
<dbReference type="Gene3D" id="3.30.70.330">
    <property type="match status" value="3"/>
</dbReference>
<dbReference type="EMBL" id="CABITT030000006">
    <property type="protein sequence ID" value="VVB07082.1"/>
    <property type="molecule type" value="Genomic_DNA"/>
</dbReference>